<dbReference type="GO" id="GO:0101031">
    <property type="term" value="C:protein folding chaperone complex"/>
    <property type="evidence" value="ECO:0007669"/>
    <property type="project" value="TreeGrafter"/>
</dbReference>
<dbReference type="InterPro" id="IPR051966">
    <property type="entry name" value="RPAP3"/>
</dbReference>
<dbReference type="Gene3D" id="1.25.40.10">
    <property type="entry name" value="Tetratricopeptide repeat domain"/>
    <property type="match status" value="2"/>
</dbReference>
<dbReference type="PROSITE" id="PS50005">
    <property type="entry name" value="TPR"/>
    <property type="match status" value="1"/>
</dbReference>
<evidence type="ECO:0000256" key="2">
    <source>
        <dbReference type="PROSITE-ProRule" id="PRU00339"/>
    </source>
</evidence>
<feature type="repeat" description="TPR" evidence="2">
    <location>
        <begin position="199"/>
        <end position="232"/>
    </location>
</feature>
<accession>K8F2B8</accession>
<dbReference type="STRING" id="41875.K8F2B8"/>
<keyword evidence="5" id="KW-1185">Reference proteome</keyword>
<dbReference type="InterPro" id="IPR011990">
    <property type="entry name" value="TPR-like_helical_dom_sf"/>
</dbReference>
<gene>
    <name evidence="4" type="ordered locus">Bathy12g02010</name>
</gene>
<dbReference type="GeneID" id="19012415"/>
<dbReference type="RefSeq" id="XP_007509805.1">
    <property type="nucleotide sequence ID" value="XM_007509743.1"/>
</dbReference>
<reference evidence="4 5" key="1">
    <citation type="submission" date="2011-10" db="EMBL/GenBank/DDBJ databases">
        <authorList>
            <person name="Genoscope - CEA"/>
        </authorList>
    </citation>
    <scope>NUCLEOTIDE SEQUENCE [LARGE SCALE GENOMIC DNA]</scope>
    <source>
        <strain evidence="4 5">RCC 1105</strain>
    </source>
</reference>
<dbReference type="EMBL" id="FO082267">
    <property type="protein sequence ID" value="CCO18920.1"/>
    <property type="molecule type" value="Genomic_DNA"/>
</dbReference>
<dbReference type="Pfam" id="PF13414">
    <property type="entry name" value="TPR_11"/>
    <property type="match status" value="1"/>
</dbReference>
<dbReference type="Proteomes" id="UP000198341">
    <property type="component" value="Chromosome 12"/>
</dbReference>
<feature type="compositionally biased region" description="Basic and acidic residues" evidence="3">
    <location>
        <begin position="171"/>
        <end position="182"/>
    </location>
</feature>
<dbReference type="SUPFAM" id="SSF48452">
    <property type="entry name" value="TPR-like"/>
    <property type="match status" value="2"/>
</dbReference>
<dbReference type="PANTHER" id="PTHR46423">
    <property type="entry name" value="RNA POLYMERASE II-ASSOCIATED PROTEIN 3"/>
    <property type="match status" value="1"/>
</dbReference>
<dbReference type="KEGG" id="bpg:Bathy12g02010"/>
<dbReference type="PANTHER" id="PTHR46423:SF1">
    <property type="entry name" value="RNA POLYMERASE II-ASSOCIATED PROTEIN 3"/>
    <property type="match status" value="1"/>
</dbReference>
<evidence type="ECO:0000313" key="5">
    <source>
        <dbReference type="Proteomes" id="UP000198341"/>
    </source>
</evidence>
<dbReference type="InterPro" id="IPR019734">
    <property type="entry name" value="TPR_rpt"/>
</dbReference>
<sequence length="287" mass="32941">MASFAEQNAVRCKEAGNVLYKNERYEEAIEKYTESIQFDGTNPAVYTNRAAAHFNLKNFPQALLDAETSTRVDETWTKGYYRKAKCLHAMNDTKEKKKNRFENVREAIDVLRIGTRYDATNAQANAFLRALELESLSLAKDCFEMKARAKEMFREGKFEEAVEMYGEALRDEETRRGKEKGKSVLGESNGGSSSGSLRATLFLNRAECYRQMGKMRECERDCEEALQLQPKNEKGLLRRALCREYFERFEEALEDFETAKRLSPSSLLASSGIERCKRMQKVINNDG</sequence>
<dbReference type="AlphaFoldDB" id="K8F2B8"/>
<dbReference type="Pfam" id="PF00515">
    <property type="entry name" value="TPR_1"/>
    <property type="match status" value="1"/>
</dbReference>
<keyword evidence="1 2" id="KW-0802">TPR repeat</keyword>
<evidence type="ECO:0000256" key="3">
    <source>
        <dbReference type="SAM" id="MobiDB-lite"/>
    </source>
</evidence>
<proteinExistence type="predicted"/>
<evidence type="ECO:0000313" key="4">
    <source>
        <dbReference type="EMBL" id="CCO18920.1"/>
    </source>
</evidence>
<organism evidence="4 5">
    <name type="scientific">Bathycoccus prasinos</name>
    <dbReference type="NCBI Taxonomy" id="41875"/>
    <lineage>
        <taxon>Eukaryota</taxon>
        <taxon>Viridiplantae</taxon>
        <taxon>Chlorophyta</taxon>
        <taxon>Mamiellophyceae</taxon>
        <taxon>Mamiellales</taxon>
        <taxon>Bathycoccaceae</taxon>
        <taxon>Bathycoccus</taxon>
    </lineage>
</organism>
<dbReference type="OrthoDB" id="2423701at2759"/>
<name>K8F2B8_9CHLO</name>
<dbReference type="SMART" id="SM00028">
    <property type="entry name" value="TPR"/>
    <property type="match status" value="5"/>
</dbReference>
<evidence type="ECO:0000256" key="1">
    <source>
        <dbReference type="ARBA" id="ARBA00022803"/>
    </source>
</evidence>
<protein>
    <submittedName>
        <fullName evidence="4">Uncharacterized protein</fullName>
    </submittedName>
</protein>
<feature type="region of interest" description="Disordered" evidence="3">
    <location>
        <begin position="171"/>
        <end position="194"/>
    </location>
</feature>
<dbReference type="eggNOG" id="KOG4648">
    <property type="taxonomic scope" value="Eukaryota"/>
</dbReference>